<keyword evidence="1" id="KW-0812">Transmembrane</keyword>
<dbReference type="AlphaFoldDB" id="A0A2W5Z3T5"/>
<accession>A0A2W5Z3T5</accession>
<dbReference type="EMBL" id="JAEKNS010000059">
    <property type="protein sequence ID" value="MBJ7594262.1"/>
    <property type="molecule type" value="Genomic_DNA"/>
</dbReference>
<protein>
    <recommendedName>
        <fullName evidence="6">SAF domain-containing protein</fullName>
    </recommendedName>
</protein>
<comment type="caution">
    <text evidence="3">The sequence shown here is derived from an EMBL/GenBank/DDBJ whole genome shotgun (WGS) entry which is preliminary data.</text>
</comment>
<organism evidence="3 4">
    <name type="scientific">Candidatus Aeolococcus gillhamiae</name>
    <dbReference type="NCBI Taxonomy" id="3127015"/>
    <lineage>
        <taxon>Bacteria</taxon>
        <taxon>Bacillati</taxon>
        <taxon>Candidatus Dormiibacterota</taxon>
        <taxon>Candidatus Dormibacteria</taxon>
        <taxon>Candidatus Aeolococcales</taxon>
        <taxon>Candidatus Aeolococcaceae</taxon>
        <taxon>Candidatus Aeolococcus</taxon>
    </lineage>
</organism>
<dbReference type="RefSeq" id="WP_337310302.1">
    <property type="nucleotide sequence ID" value="NZ_JAEKNS010000059.1"/>
</dbReference>
<feature type="transmembrane region" description="Helical" evidence="1">
    <location>
        <begin position="7"/>
        <end position="26"/>
    </location>
</feature>
<reference evidence="2 5" key="3">
    <citation type="submission" date="2020-10" db="EMBL/GenBank/DDBJ databases">
        <title>Ca. Dormibacterota MAGs.</title>
        <authorList>
            <person name="Montgomery K."/>
        </authorList>
    </citation>
    <scope>NUCLEOTIDE SEQUENCE [LARGE SCALE GENOMIC DNA]</scope>
    <source>
        <strain evidence="2">SC8812_S17_18</strain>
    </source>
</reference>
<evidence type="ECO:0000256" key="1">
    <source>
        <dbReference type="SAM" id="Phobius"/>
    </source>
</evidence>
<evidence type="ECO:0000313" key="4">
    <source>
        <dbReference type="Proteomes" id="UP000248724"/>
    </source>
</evidence>
<proteinExistence type="predicted"/>
<evidence type="ECO:0000313" key="3">
    <source>
        <dbReference type="EMBL" id="PZR79932.1"/>
    </source>
</evidence>
<reference evidence="3" key="2">
    <citation type="submission" date="2018-05" db="EMBL/GenBank/DDBJ databases">
        <authorList>
            <person name="Ferrari B."/>
        </authorList>
    </citation>
    <scope>NUCLEOTIDE SEQUENCE</scope>
    <source>
        <strain evidence="3">RRmetagenome_bin12</strain>
    </source>
</reference>
<evidence type="ECO:0008006" key="6">
    <source>
        <dbReference type="Google" id="ProtNLM"/>
    </source>
</evidence>
<gene>
    <name evidence="3" type="ORF">DLM65_09405</name>
    <name evidence="2" type="ORF">JF886_05250</name>
</gene>
<evidence type="ECO:0000313" key="5">
    <source>
        <dbReference type="Proteomes" id="UP000606991"/>
    </source>
</evidence>
<evidence type="ECO:0000313" key="2">
    <source>
        <dbReference type="EMBL" id="MBJ7594262.1"/>
    </source>
</evidence>
<sequence>MNRRRLTAAIFFSVVIVLVLGVMVYLEQAGRQQTVTVYMLKHAVLAGSTYSADDVSAVAVRAQEGDFNYEHRAPGQYSARYTQDLKGNDILRDDDLVDVRAQVEVALTVQAPPPLSAGDRIDVFAAVGGGRQARIGQGIPVLTASGGALTVLVPVQQEEAWISVTSSSIALHAARSAQLDPSSLQPLSPDDAVSRLCGSSCVGVASPAAAP</sequence>
<dbReference type="Proteomes" id="UP000248724">
    <property type="component" value="Unassembled WGS sequence"/>
</dbReference>
<keyword evidence="1" id="KW-1133">Transmembrane helix</keyword>
<dbReference type="EMBL" id="QHBU01000181">
    <property type="protein sequence ID" value="PZR79932.1"/>
    <property type="molecule type" value="Genomic_DNA"/>
</dbReference>
<accession>A0A934N9I7</accession>
<reference evidence="3 4" key="1">
    <citation type="journal article" date="2017" name="Nature">
        <title>Atmospheric trace gases support primary production in Antarctic desert surface soil.</title>
        <authorList>
            <person name="Ji M."/>
            <person name="Greening C."/>
            <person name="Vanwonterghem I."/>
            <person name="Carere C.R."/>
            <person name="Bay S.K."/>
            <person name="Steen J.A."/>
            <person name="Montgomery K."/>
            <person name="Lines T."/>
            <person name="Beardall J."/>
            <person name="van Dorst J."/>
            <person name="Snape I."/>
            <person name="Stott M.B."/>
            <person name="Hugenholtz P."/>
            <person name="Ferrari B.C."/>
        </authorList>
    </citation>
    <scope>NUCLEOTIDE SEQUENCE [LARGE SCALE GENOMIC DNA]</scope>
    <source>
        <strain evidence="3">RRmetagenome_bin12</strain>
    </source>
</reference>
<dbReference type="Proteomes" id="UP000606991">
    <property type="component" value="Unassembled WGS sequence"/>
</dbReference>
<keyword evidence="1" id="KW-0472">Membrane</keyword>
<name>A0A2W5Z3T5_9BACT</name>